<dbReference type="STRING" id="666510.ASAC_0420"/>
<evidence type="ECO:0000259" key="9">
    <source>
        <dbReference type="Pfam" id="PF00006"/>
    </source>
</evidence>
<sequence>MSVLGAREYSKISEIRGPLLIVEGVSRVAFDEIVEVELSSGERRRGRVLEVAGNTAVVQVFEGTTGISTTGARVRFLGRTLEMPVSADMLGRTFDALGKPIDGGPDIIAEEKYDINGSPINPAVRAYPEDFIQTGVSAIDGMNTLVRGQKLPIFSGTGLPHNELAAQIARQATVRGEEEEFSVVFAAIGIKYDDYMFFRKFFEETGAMKRVAMFVNLADEPAMLRLVTPRAALTLAEYLAYENDMHVLVILTDMTNYAEALREISAAREEVPGRQGYPGYMYSDLASIYERAGRVHGRKGSITQMPILTMPNDDITHPIPDLTGYITEGQIVLSRDLYNRGIYPPINVLMSLSRLMKEGIGAGKTREDHAQVSDQLYAAYSRGVELRSLAAVIGEESLSETERKFLRFADLFEKKFLSQGLRENRSIEQTLDIAWEILAELPEDELTNIREEMIKKYHPKYRSQGAS</sequence>
<dbReference type="PROSITE" id="PS00152">
    <property type="entry name" value="ATPASE_ALPHA_BETA"/>
    <property type="match status" value="1"/>
</dbReference>
<dbReference type="InterPro" id="IPR005724">
    <property type="entry name" value="ATPase_A1-cplx_bsu"/>
</dbReference>
<evidence type="ECO:0000256" key="3">
    <source>
        <dbReference type="ARBA" id="ARBA00022475"/>
    </source>
</evidence>
<gene>
    <name evidence="8" type="primary">atpB</name>
    <name evidence="12" type="ordered locus">ASAC_0420</name>
</gene>
<evidence type="ECO:0000256" key="4">
    <source>
        <dbReference type="ARBA" id="ARBA00022781"/>
    </source>
</evidence>
<dbReference type="SUPFAM" id="SSF52540">
    <property type="entry name" value="P-loop containing nucleoside triphosphate hydrolases"/>
    <property type="match status" value="1"/>
</dbReference>
<evidence type="ECO:0000313" key="12">
    <source>
        <dbReference type="EMBL" id="ADL18827.1"/>
    </source>
</evidence>
<dbReference type="InterPro" id="IPR020003">
    <property type="entry name" value="ATPase_a/bsu_AS"/>
</dbReference>
<dbReference type="NCBIfam" id="NF003235">
    <property type="entry name" value="PRK04196.1"/>
    <property type="match status" value="1"/>
</dbReference>
<keyword evidence="3 8" id="KW-1003">Cell membrane</keyword>
<dbReference type="RefSeq" id="WP_013266339.1">
    <property type="nucleotide sequence ID" value="NC_014374.1"/>
</dbReference>
<dbReference type="InterPro" id="IPR000194">
    <property type="entry name" value="ATPase_F1/V1/A1_a/bsu_nucl-bd"/>
</dbReference>
<dbReference type="FunCoup" id="D9Q0I9">
    <property type="interactions" value="68"/>
</dbReference>
<dbReference type="SUPFAM" id="SSF47917">
    <property type="entry name" value="C-terminal domain of alpha and beta subunits of F1 ATP synthase"/>
    <property type="match status" value="1"/>
</dbReference>
<dbReference type="PANTHER" id="PTHR43389:SF4">
    <property type="entry name" value="V-TYPE PROTON ATPASE SUBUNIT B"/>
    <property type="match status" value="1"/>
</dbReference>
<dbReference type="Gene3D" id="3.40.50.12240">
    <property type="match status" value="1"/>
</dbReference>
<dbReference type="GO" id="GO:0033178">
    <property type="term" value="C:proton-transporting two-sector ATPase complex, catalytic domain"/>
    <property type="evidence" value="ECO:0007669"/>
    <property type="project" value="InterPro"/>
</dbReference>
<organism evidence="12 13">
    <name type="scientific">Acidilobus saccharovorans (strain DSM 16705 / JCM 18335 / VKM B-2471 / 345-15)</name>
    <dbReference type="NCBI Taxonomy" id="666510"/>
    <lineage>
        <taxon>Archaea</taxon>
        <taxon>Thermoproteota</taxon>
        <taxon>Thermoprotei</taxon>
        <taxon>Acidilobales</taxon>
        <taxon>Acidilobaceae</taxon>
        <taxon>Acidilobus</taxon>
    </lineage>
</organism>
<keyword evidence="5 8" id="KW-0406">Ion transport</keyword>
<dbReference type="GO" id="GO:0042777">
    <property type="term" value="P:proton motive force-driven plasma membrane ATP synthesis"/>
    <property type="evidence" value="ECO:0007669"/>
    <property type="project" value="UniProtKB-UniRule"/>
</dbReference>
<dbReference type="Pfam" id="PF22919">
    <property type="entry name" value="ATP-synt_VA_C"/>
    <property type="match status" value="1"/>
</dbReference>
<dbReference type="InterPro" id="IPR004100">
    <property type="entry name" value="ATPase_F1/V1/A1_a/bsu_N"/>
</dbReference>
<dbReference type="HOGENOM" id="CLU_022916_0_0_2"/>
<evidence type="ECO:0000256" key="1">
    <source>
        <dbReference type="ARBA" id="ARBA00008936"/>
    </source>
</evidence>
<dbReference type="Pfam" id="PF00006">
    <property type="entry name" value="ATP-synt_ab"/>
    <property type="match status" value="1"/>
</dbReference>
<dbReference type="HAMAP" id="MF_00310">
    <property type="entry name" value="ATP_synth_B_arch"/>
    <property type="match status" value="1"/>
</dbReference>
<keyword evidence="13" id="KW-1185">Reference proteome</keyword>
<dbReference type="Proteomes" id="UP000000346">
    <property type="component" value="Chromosome"/>
</dbReference>
<dbReference type="Pfam" id="PF02874">
    <property type="entry name" value="ATP-synt_ab_N"/>
    <property type="match status" value="1"/>
</dbReference>
<protein>
    <recommendedName>
        <fullName evidence="8">A-type ATP synthase subunit B</fullName>
    </recommendedName>
</protein>
<dbReference type="GeneID" id="9498649"/>
<comment type="subunit">
    <text evidence="8">Has multiple subunits with at least A(3), B(3), C, D, E, F, H, I and proteolipid K(x).</text>
</comment>
<dbReference type="PANTHER" id="PTHR43389">
    <property type="entry name" value="V-TYPE PROTON ATPASE SUBUNIT B"/>
    <property type="match status" value="1"/>
</dbReference>
<dbReference type="OrthoDB" id="32941at2157"/>
<evidence type="ECO:0000259" key="11">
    <source>
        <dbReference type="Pfam" id="PF22919"/>
    </source>
</evidence>
<keyword evidence="6 8" id="KW-0472">Membrane</keyword>
<name>D9Q0I9_ACIS3</name>
<dbReference type="GO" id="GO:0005886">
    <property type="term" value="C:plasma membrane"/>
    <property type="evidence" value="ECO:0007669"/>
    <property type="project" value="UniProtKB-SubCell"/>
</dbReference>
<keyword evidence="2 8" id="KW-0813">Transport</keyword>
<comment type="similarity">
    <text evidence="1 8">Belongs to the ATPase alpha/beta chains family.</text>
</comment>
<dbReference type="NCBIfam" id="TIGR01041">
    <property type="entry name" value="ATP_syn_B_arch"/>
    <property type="match status" value="1"/>
</dbReference>
<dbReference type="AlphaFoldDB" id="D9Q0I9"/>
<reference evidence="12 13" key="1">
    <citation type="journal article" date="2010" name="Appl. Environ. Microbiol.">
        <title>The genome sequence of the crenarchaeon Acidilobus saccharovorans supports a new order, Acidilobales, and suggests an important ecological role in terrestrial acidic hot springs.</title>
        <authorList>
            <person name="Mardanov A.V."/>
            <person name="Svetlitchnyi V.A."/>
            <person name="Beletsky A.V."/>
            <person name="Prokofeva M.I."/>
            <person name="Bonch-Osmolovskaya E.A."/>
            <person name="Ravin N.V."/>
            <person name="Skryabin K.G."/>
        </authorList>
    </citation>
    <scope>NUCLEOTIDE SEQUENCE [LARGE SCALE GENOMIC DNA]</scope>
    <source>
        <strain evidence="13">DSM 16705 / JCM 18335 / VKM B-2471 / 345-15</strain>
    </source>
</reference>
<dbReference type="InterPro" id="IPR027417">
    <property type="entry name" value="P-loop_NTPase"/>
</dbReference>
<evidence type="ECO:0000256" key="5">
    <source>
        <dbReference type="ARBA" id="ARBA00023065"/>
    </source>
</evidence>
<keyword evidence="7 8" id="KW-0066">ATP synthesis</keyword>
<dbReference type="EMBL" id="CP001742">
    <property type="protein sequence ID" value="ADL18827.1"/>
    <property type="molecule type" value="Genomic_DNA"/>
</dbReference>
<dbReference type="GO" id="GO:0005524">
    <property type="term" value="F:ATP binding"/>
    <property type="evidence" value="ECO:0007669"/>
    <property type="project" value="UniProtKB-UniRule"/>
</dbReference>
<comment type="function">
    <text evidence="8">Component of the A-type ATP synthase that produces ATP from ADP in the presence of a proton gradient across the membrane. The B chain is a regulatory subunit.</text>
</comment>
<dbReference type="PIRSF" id="PIRSF039114">
    <property type="entry name" value="V-ATPsynth_beta/V-ATPase_B"/>
    <property type="match status" value="1"/>
</dbReference>
<dbReference type="InParanoid" id="D9Q0I9"/>
<evidence type="ECO:0000256" key="8">
    <source>
        <dbReference type="HAMAP-Rule" id="MF_00310"/>
    </source>
</evidence>
<evidence type="ECO:0000313" key="13">
    <source>
        <dbReference type="Proteomes" id="UP000000346"/>
    </source>
</evidence>
<evidence type="ECO:0000259" key="10">
    <source>
        <dbReference type="Pfam" id="PF02874"/>
    </source>
</evidence>
<evidence type="ECO:0000256" key="6">
    <source>
        <dbReference type="ARBA" id="ARBA00023136"/>
    </source>
</evidence>
<dbReference type="KEGG" id="asc:ASAC_0420"/>
<dbReference type="GO" id="GO:0046933">
    <property type="term" value="F:proton-transporting ATP synthase activity, rotational mechanism"/>
    <property type="evidence" value="ECO:0007669"/>
    <property type="project" value="UniProtKB-UniRule"/>
</dbReference>
<dbReference type="InterPro" id="IPR055190">
    <property type="entry name" value="ATP-synt_VA_C"/>
</dbReference>
<dbReference type="CDD" id="cd01135">
    <property type="entry name" value="V_A-ATPase_B"/>
    <property type="match status" value="1"/>
</dbReference>
<dbReference type="CDD" id="cd18112">
    <property type="entry name" value="ATP-synt_V_A-type_beta_C"/>
    <property type="match status" value="1"/>
</dbReference>
<feature type="domain" description="ATPase F1/V1/A1 complex alpha/beta subunit nucleotide-binding" evidence="9">
    <location>
        <begin position="135"/>
        <end position="353"/>
    </location>
</feature>
<comment type="subcellular location">
    <subcellularLocation>
        <location evidence="8">Cell membrane</location>
        <topology evidence="8">Peripheral membrane protein</topology>
    </subcellularLocation>
</comment>
<dbReference type="eggNOG" id="arCOG00865">
    <property type="taxonomic scope" value="Archaea"/>
</dbReference>
<evidence type="ECO:0000256" key="7">
    <source>
        <dbReference type="ARBA" id="ARBA00023310"/>
    </source>
</evidence>
<dbReference type="CDD" id="cd18118">
    <property type="entry name" value="ATP-synt_V_A-type_beta_N"/>
    <property type="match status" value="1"/>
</dbReference>
<proteinExistence type="inferred from homology"/>
<dbReference type="GO" id="GO:0046961">
    <property type="term" value="F:proton-transporting ATPase activity, rotational mechanism"/>
    <property type="evidence" value="ECO:0007669"/>
    <property type="project" value="TreeGrafter"/>
</dbReference>
<keyword evidence="4 8" id="KW-0375">Hydrogen ion transport</keyword>
<dbReference type="InterPro" id="IPR022879">
    <property type="entry name" value="V-ATPase_su_B/beta"/>
</dbReference>
<feature type="domain" description="ATPase F1/V1/A1 complex alpha/beta subunit N-terminal" evidence="10">
    <location>
        <begin position="12"/>
        <end position="78"/>
    </location>
</feature>
<evidence type="ECO:0000256" key="2">
    <source>
        <dbReference type="ARBA" id="ARBA00022448"/>
    </source>
</evidence>
<accession>D9Q0I9</accession>
<feature type="domain" description="ATP synthase A/B type C-terminal" evidence="11">
    <location>
        <begin position="359"/>
        <end position="457"/>
    </location>
</feature>